<gene>
    <name evidence="1" type="ORF">EIK76_09555</name>
</gene>
<dbReference type="InterPro" id="IPR013324">
    <property type="entry name" value="RNA_pol_sigma_r3/r4-like"/>
</dbReference>
<name>A0A3P3QL92_9GAMM</name>
<dbReference type="RefSeq" id="WP_125060855.1">
    <property type="nucleotide sequence ID" value="NZ_LAVS01000020.1"/>
</dbReference>
<proteinExistence type="predicted"/>
<dbReference type="PANTHER" id="PTHR47756">
    <property type="entry name" value="BLL6612 PROTEIN-RELATED"/>
    <property type="match status" value="1"/>
</dbReference>
<keyword evidence="2" id="KW-1185">Reference proteome</keyword>
<protein>
    <recommendedName>
        <fullName evidence="3">RNA polymerase sigma factor 70 region 4 type 2 domain-containing protein</fullName>
    </recommendedName>
</protein>
<dbReference type="Proteomes" id="UP000276260">
    <property type="component" value="Unassembled WGS sequence"/>
</dbReference>
<dbReference type="PANTHER" id="PTHR47756:SF2">
    <property type="entry name" value="BLL6612 PROTEIN"/>
    <property type="match status" value="1"/>
</dbReference>
<evidence type="ECO:0008006" key="3">
    <source>
        <dbReference type="Google" id="ProtNLM"/>
    </source>
</evidence>
<dbReference type="SUPFAM" id="SSF88659">
    <property type="entry name" value="Sigma3 and sigma4 domains of RNA polymerase sigma factors"/>
    <property type="match status" value="1"/>
</dbReference>
<reference evidence="1 2" key="1">
    <citation type="submission" date="2018-11" db="EMBL/GenBank/DDBJ databases">
        <title>Draft genome analysis of Rheinheimera mesophila isolated from an industrial waste site.</title>
        <authorList>
            <person name="Yu Q."/>
            <person name="Qi Y."/>
            <person name="Zhang H."/>
            <person name="Lu Y."/>
            <person name="Pu J."/>
        </authorList>
    </citation>
    <scope>NUCLEOTIDE SEQUENCE [LARGE SCALE GENOMIC DNA]</scope>
    <source>
        <strain evidence="1 2">IITR13</strain>
    </source>
</reference>
<dbReference type="OrthoDB" id="9780299at2"/>
<dbReference type="AlphaFoldDB" id="A0A3P3QL92"/>
<evidence type="ECO:0000313" key="1">
    <source>
        <dbReference type="EMBL" id="RRJ21123.1"/>
    </source>
</evidence>
<organism evidence="1 2">
    <name type="scientific">Rheinheimera mesophila</name>
    <dbReference type="NCBI Taxonomy" id="1547515"/>
    <lineage>
        <taxon>Bacteria</taxon>
        <taxon>Pseudomonadati</taxon>
        <taxon>Pseudomonadota</taxon>
        <taxon>Gammaproteobacteria</taxon>
        <taxon>Chromatiales</taxon>
        <taxon>Chromatiaceae</taxon>
        <taxon>Rheinheimera</taxon>
    </lineage>
</organism>
<evidence type="ECO:0000313" key="2">
    <source>
        <dbReference type="Proteomes" id="UP000276260"/>
    </source>
</evidence>
<sequence>MTTDVNQPDDELRLIFTCCHPALSIEAQIAPILREICGLTTEQIAKAFLTSPASIAQPLAQAKHKVSDTAIRYEIPTVEQLPERLDAVLKLIDLLFIYLLFNAGYSQSSGDKLLGAELSD</sequence>
<comment type="caution">
    <text evidence="1">The sequence shown here is derived from an EMBL/GenBank/DDBJ whole genome shotgun (WGS) entry which is preliminary data.</text>
</comment>
<accession>A0A3P3QL92</accession>
<dbReference type="EMBL" id="RRCF01000002">
    <property type="protein sequence ID" value="RRJ21123.1"/>
    <property type="molecule type" value="Genomic_DNA"/>
</dbReference>